<gene>
    <name evidence="10" type="ORF">DHW03_18950</name>
</gene>
<dbReference type="GO" id="GO:0015074">
    <property type="term" value="P:DNA integration"/>
    <property type="evidence" value="ECO:0007669"/>
    <property type="project" value="UniProtKB-KW"/>
</dbReference>
<keyword evidence="5" id="KW-0233">DNA recombination</keyword>
<accession>A0A317EGX6</accession>
<evidence type="ECO:0000313" key="10">
    <source>
        <dbReference type="EMBL" id="PWS25912.1"/>
    </source>
</evidence>
<comment type="similarity">
    <text evidence="1">Belongs to the site-specific recombinase resolvase family.</text>
</comment>
<dbReference type="PANTHER" id="PTHR30461:SF2">
    <property type="entry name" value="SERINE RECOMBINASE PINE-RELATED"/>
    <property type="match status" value="1"/>
</dbReference>
<evidence type="ECO:0000256" key="5">
    <source>
        <dbReference type="ARBA" id="ARBA00023172"/>
    </source>
</evidence>
<dbReference type="Gene3D" id="3.40.50.1390">
    <property type="entry name" value="Resolvase, N-terminal catalytic domain"/>
    <property type="match status" value="1"/>
</dbReference>
<dbReference type="InterPro" id="IPR007367">
    <property type="entry name" value="DUF433"/>
</dbReference>
<name>A0A317EGX6_9SPHI</name>
<keyword evidence="8" id="KW-0175">Coiled coil</keyword>
<dbReference type="SUPFAM" id="SSF53041">
    <property type="entry name" value="Resolvase-like"/>
    <property type="match status" value="1"/>
</dbReference>
<evidence type="ECO:0000256" key="7">
    <source>
        <dbReference type="PROSITE-ProRule" id="PRU10137"/>
    </source>
</evidence>
<dbReference type="InterPro" id="IPR036388">
    <property type="entry name" value="WH-like_DNA-bd_sf"/>
</dbReference>
<dbReference type="RefSeq" id="WP_109927433.1">
    <property type="nucleotide sequence ID" value="NZ_QGNZ01000006.1"/>
</dbReference>
<keyword evidence="3" id="KW-0230">DNA invertase</keyword>
<dbReference type="CDD" id="cd03768">
    <property type="entry name" value="SR_ResInv"/>
    <property type="match status" value="1"/>
</dbReference>
<sequence length="260" mass="29386">MIYGYARVSTKEQNLDLQLDELNANGCERIFEEKISGVAKERPELEKLIEQLRDNDTVVVYQLSRLGRSAKDLVNIVERIKRKGAFFKSIKDAINTDSATGKFIFNVFTALAQLERDMLIERTKAGLKAANDRGRFGGRPRDLSPEKLEIASHALSLFESGSQPSKIAKSLKVGIATVYRYINLAKEQREISDFELLSRLTSVPGMMGGVMTIRGNRFPAQDIIEMLQSGMSYEQILEEHPILEMDDIKASVLYYKKESQ</sequence>
<evidence type="ECO:0000256" key="1">
    <source>
        <dbReference type="ARBA" id="ARBA00009913"/>
    </source>
</evidence>
<dbReference type="Pfam" id="PF00239">
    <property type="entry name" value="Resolvase"/>
    <property type="match status" value="1"/>
</dbReference>
<dbReference type="PANTHER" id="PTHR30461">
    <property type="entry name" value="DNA-INVERTASE FROM LAMBDOID PROPHAGE"/>
    <property type="match status" value="1"/>
</dbReference>
<dbReference type="Gene3D" id="1.10.10.60">
    <property type="entry name" value="Homeodomain-like"/>
    <property type="match status" value="1"/>
</dbReference>
<comment type="caution">
    <text evidence="10">The sequence shown here is derived from an EMBL/GenBank/DDBJ whole genome shotgun (WGS) entry which is preliminary data.</text>
</comment>
<dbReference type="InterPro" id="IPR006119">
    <property type="entry name" value="Resolv_N"/>
</dbReference>
<dbReference type="GO" id="GO:0003677">
    <property type="term" value="F:DNA binding"/>
    <property type="evidence" value="ECO:0007669"/>
    <property type="project" value="UniProtKB-KW"/>
</dbReference>
<dbReference type="InterPro" id="IPR009057">
    <property type="entry name" value="Homeodomain-like_sf"/>
</dbReference>
<dbReference type="OrthoDB" id="9797501at2"/>
<keyword evidence="4" id="KW-0238">DNA-binding</keyword>
<evidence type="ECO:0000256" key="3">
    <source>
        <dbReference type="ARBA" id="ARBA00023100"/>
    </source>
</evidence>
<dbReference type="SMART" id="SM00857">
    <property type="entry name" value="Resolvase"/>
    <property type="match status" value="1"/>
</dbReference>
<keyword evidence="11" id="KW-1185">Reference proteome</keyword>
<organism evidence="10 11">
    <name type="scientific">Pedobacter yonginense</name>
    <dbReference type="NCBI Taxonomy" id="651869"/>
    <lineage>
        <taxon>Bacteria</taxon>
        <taxon>Pseudomonadati</taxon>
        <taxon>Bacteroidota</taxon>
        <taxon>Sphingobacteriia</taxon>
        <taxon>Sphingobacteriales</taxon>
        <taxon>Sphingobacteriaceae</taxon>
        <taxon>Pedobacter</taxon>
    </lineage>
</organism>
<evidence type="ECO:0000256" key="6">
    <source>
        <dbReference type="PIRSR" id="PIRSR606118-50"/>
    </source>
</evidence>
<dbReference type="Gene3D" id="1.10.10.10">
    <property type="entry name" value="Winged helix-like DNA-binding domain superfamily/Winged helix DNA-binding domain"/>
    <property type="match status" value="1"/>
</dbReference>
<dbReference type="InterPro" id="IPR006118">
    <property type="entry name" value="Recombinase_CS"/>
</dbReference>
<dbReference type="InterPro" id="IPR036162">
    <property type="entry name" value="Resolvase-like_N_sf"/>
</dbReference>
<feature type="active site" description="O-(5'-phospho-DNA)-serine intermediate" evidence="6 7">
    <location>
        <position position="9"/>
    </location>
</feature>
<evidence type="ECO:0000256" key="4">
    <source>
        <dbReference type="ARBA" id="ARBA00023125"/>
    </source>
</evidence>
<feature type="coiled-coil region" evidence="8">
    <location>
        <begin position="5"/>
        <end position="55"/>
    </location>
</feature>
<dbReference type="Proteomes" id="UP000245379">
    <property type="component" value="Unassembled WGS sequence"/>
</dbReference>
<evidence type="ECO:0000313" key="11">
    <source>
        <dbReference type="Proteomes" id="UP000245379"/>
    </source>
</evidence>
<dbReference type="InterPro" id="IPR006120">
    <property type="entry name" value="Resolvase_HTH_dom"/>
</dbReference>
<dbReference type="FunFam" id="3.40.50.1390:FF:000001">
    <property type="entry name" value="DNA recombinase"/>
    <property type="match status" value="1"/>
</dbReference>
<feature type="domain" description="Resolvase/invertase-type recombinase catalytic" evidence="9">
    <location>
        <begin position="1"/>
        <end position="134"/>
    </location>
</feature>
<dbReference type="AlphaFoldDB" id="A0A317EGX6"/>
<dbReference type="GO" id="GO:0000150">
    <property type="term" value="F:DNA strand exchange activity"/>
    <property type="evidence" value="ECO:0007669"/>
    <property type="project" value="UniProtKB-KW"/>
</dbReference>
<dbReference type="InterPro" id="IPR050639">
    <property type="entry name" value="SSR_resolvase"/>
</dbReference>
<evidence type="ECO:0000259" key="9">
    <source>
        <dbReference type="PROSITE" id="PS51736"/>
    </source>
</evidence>
<proteinExistence type="inferred from homology"/>
<evidence type="ECO:0000256" key="8">
    <source>
        <dbReference type="SAM" id="Coils"/>
    </source>
</evidence>
<dbReference type="EMBL" id="QGNZ01000006">
    <property type="protein sequence ID" value="PWS25912.1"/>
    <property type="molecule type" value="Genomic_DNA"/>
</dbReference>
<dbReference type="Pfam" id="PF02796">
    <property type="entry name" value="HTH_7"/>
    <property type="match status" value="1"/>
</dbReference>
<dbReference type="SUPFAM" id="SSF46689">
    <property type="entry name" value="Homeodomain-like"/>
    <property type="match status" value="2"/>
</dbReference>
<protein>
    <submittedName>
        <fullName evidence="10">Resolvase</fullName>
    </submittedName>
</protein>
<reference evidence="10 11" key="1">
    <citation type="submission" date="2018-05" db="EMBL/GenBank/DDBJ databases">
        <title>Pedobacter paludis sp. nov., isolated from wetland soil.</title>
        <authorList>
            <person name="Zhang Y."/>
            <person name="Wang G."/>
        </authorList>
    </citation>
    <scope>NUCLEOTIDE SEQUENCE [LARGE SCALE GENOMIC DNA]</scope>
    <source>
        <strain evidence="10 11">KCTC22721</strain>
    </source>
</reference>
<dbReference type="PROSITE" id="PS00397">
    <property type="entry name" value="RECOMBINASES_1"/>
    <property type="match status" value="1"/>
</dbReference>
<evidence type="ECO:0000256" key="2">
    <source>
        <dbReference type="ARBA" id="ARBA00022908"/>
    </source>
</evidence>
<dbReference type="CDD" id="cd00569">
    <property type="entry name" value="HTH_Hin_like"/>
    <property type="match status" value="1"/>
</dbReference>
<keyword evidence="2" id="KW-0229">DNA integration</keyword>
<dbReference type="PROSITE" id="PS51736">
    <property type="entry name" value="RECOMBINASES_3"/>
    <property type="match status" value="1"/>
</dbReference>
<dbReference type="Pfam" id="PF04255">
    <property type="entry name" value="DUF433"/>
    <property type="match status" value="1"/>
</dbReference>